<comment type="caution">
    <text evidence="1">The sequence shown here is derived from an EMBL/GenBank/DDBJ whole genome shotgun (WGS) entry which is preliminary data.</text>
</comment>
<name>A0A4Y2DGV7_ARAVE</name>
<evidence type="ECO:0000313" key="2">
    <source>
        <dbReference type="Proteomes" id="UP000499080"/>
    </source>
</evidence>
<evidence type="ECO:0000313" key="1">
    <source>
        <dbReference type="EMBL" id="GBM14805.1"/>
    </source>
</evidence>
<gene>
    <name evidence="1" type="primary">TXAA2</name>
    <name evidence="1" type="ORF">AVEN_255870_1</name>
</gene>
<dbReference type="EMBL" id="BGPR01000349">
    <property type="protein sequence ID" value="GBM14805.1"/>
    <property type="molecule type" value="Genomic_DNA"/>
</dbReference>
<organism evidence="1 2">
    <name type="scientific">Araneus ventricosus</name>
    <name type="common">Orbweaver spider</name>
    <name type="synonym">Epeira ventricosa</name>
    <dbReference type="NCBI Taxonomy" id="182803"/>
    <lineage>
        <taxon>Eukaryota</taxon>
        <taxon>Metazoa</taxon>
        <taxon>Ecdysozoa</taxon>
        <taxon>Arthropoda</taxon>
        <taxon>Chelicerata</taxon>
        <taxon>Arachnida</taxon>
        <taxon>Araneae</taxon>
        <taxon>Araneomorphae</taxon>
        <taxon>Entelegynae</taxon>
        <taxon>Araneoidea</taxon>
        <taxon>Araneidae</taxon>
        <taxon>Araneus</taxon>
    </lineage>
</organism>
<dbReference type="Proteomes" id="UP000499080">
    <property type="component" value="Unassembled WGS sequence"/>
</dbReference>
<keyword evidence="2" id="KW-1185">Reference proteome</keyword>
<protein>
    <submittedName>
        <fullName evidence="1">U2-aranetoxin-Av1a</fullName>
    </submittedName>
</protein>
<proteinExistence type="predicted"/>
<sequence length="87" mass="9580">MPYKSMEIRQIDCGGWNSAWTEIGAKTLVFKVSLQREPERGTGKAVADVEALACDPAQCMRSCPFNPFLYQYGGICKNGQCVCVKPS</sequence>
<accession>A0A4Y2DGV7</accession>
<reference evidence="1 2" key="1">
    <citation type="journal article" date="2019" name="Sci. Rep.">
        <title>Orb-weaving spider Araneus ventricosus genome elucidates the spidroin gene catalogue.</title>
        <authorList>
            <person name="Kono N."/>
            <person name="Nakamura H."/>
            <person name="Ohtoshi R."/>
            <person name="Moran D.A.P."/>
            <person name="Shinohara A."/>
            <person name="Yoshida Y."/>
            <person name="Fujiwara M."/>
            <person name="Mori M."/>
            <person name="Tomita M."/>
            <person name="Arakawa K."/>
        </authorList>
    </citation>
    <scope>NUCLEOTIDE SEQUENCE [LARGE SCALE GENOMIC DNA]</scope>
</reference>
<dbReference type="AlphaFoldDB" id="A0A4Y2DGV7"/>